<proteinExistence type="predicted"/>
<dbReference type="InterPro" id="IPR013976">
    <property type="entry name" value="HDOD"/>
</dbReference>
<feature type="domain" description="HDOD" evidence="1">
    <location>
        <begin position="23"/>
        <end position="221"/>
    </location>
</feature>
<organism evidence="2 3">
    <name type="scientific">Aromatoleum petrolei</name>
    <dbReference type="NCBI Taxonomy" id="76116"/>
    <lineage>
        <taxon>Bacteria</taxon>
        <taxon>Pseudomonadati</taxon>
        <taxon>Pseudomonadota</taxon>
        <taxon>Betaproteobacteria</taxon>
        <taxon>Rhodocyclales</taxon>
        <taxon>Rhodocyclaceae</taxon>
        <taxon>Aromatoleum</taxon>
    </lineage>
</organism>
<dbReference type="PANTHER" id="PTHR33525:SF4">
    <property type="entry name" value="CYCLIC DI-GMP PHOSPHODIESTERASE CDGJ"/>
    <property type="match status" value="1"/>
</dbReference>
<evidence type="ECO:0000313" key="2">
    <source>
        <dbReference type="EMBL" id="NMF90766.1"/>
    </source>
</evidence>
<dbReference type="RefSeq" id="WP_169208100.1">
    <property type="nucleotide sequence ID" value="NZ_CP059560.1"/>
</dbReference>
<protein>
    <submittedName>
        <fullName evidence="2">HDOD domain-containing protein</fullName>
    </submittedName>
</protein>
<evidence type="ECO:0000313" key="3">
    <source>
        <dbReference type="Proteomes" id="UP000652074"/>
    </source>
</evidence>
<keyword evidence="3" id="KW-1185">Reference proteome</keyword>
<sequence>MAFIDTPFASVDAYVEFVSAQDVPVLRRTAREFESLAASDATGARHVAAAVLADPLMTMKLLTTLQARRGARQNRDITTVERAIMMMGLTPFFDTFSGMTTVEERLAAHPQALVGVLKSIGRARRAAHFARDWAILRHDLDVDEITVAALLMDAVEIMCWTFAPALTLRVFEMQRANRWLRRSEAQRTVFGATAQEIQEALVRAWNLPELLITLMDADEATNPRVRNVQLAADLARHLQTGWDNDALPDDIAEIGKLVRMGPEQLLARLGAPAEELHRFFPPAT</sequence>
<name>A0ABX1MVR2_9RHOO</name>
<gene>
    <name evidence="2" type="ORF">GPA26_20065</name>
</gene>
<reference evidence="2 3" key="1">
    <citation type="submission" date="2019-12" db="EMBL/GenBank/DDBJ databases">
        <title>Comparative genomics gives insights into the taxonomy of the Azoarcus-Aromatoleum group and reveals separate origins of nif in the plant-associated Azoarcus and non-plant-associated Aromatoleum sub-groups.</title>
        <authorList>
            <person name="Lafos M."/>
            <person name="Maluk M."/>
            <person name="Batista M."/>
            <person name="Junghare M."/>
            <person name="Carmona M."/>
            <person name="Faoro H."/>
            <person name="Cruz L.M."/>
            <person name="Battistoni F."/>
            <person name="De Souza E."/>
            <person name="Pedrosa F."/>
            <person name="Chen W.-M."/>
            <person name="Poole P.S."/>
            <person name="Dixon R.A."/>
            <person name="James E.K."/>
        </authorList>
    </citation>
    <scope>NUCLEOTIDE SEQUENCE [LARGE SCALE GENOMIC DNA]</scope>
    <source>
        <strain evidence="2 3">ToN1</strain>
    </source>
</reference>
<dbReference type="PANTHER" id="PTHR33525">
    <property type="match status" value="1"/>
</dbReference>
<accession>A0ABX1MVR2</accession>
<dbReference type="Proteomes" id="UP000652074">
    <property type="component" value="Unassembled WGS sequence"/>
</dbReference>
<dbReference type="InterPro" id="IPR052340">
    <property type="entry name" value="RNase_Y/CdgJ"/>
</dbReference>
<dbReference type="EMBL" id="WTVR01000051">
    <property type="protein sequence ID" value="NMF90766.1"/>
    <property type="molecule type" value="Genomic_DNA"/>
</dbReference>
<dbReference type="Pfam" id="PF08668">
    <property type="entry name" value="HDOD"/>
    <property type="match status" value="1"/>
</dbReference>
<dbReference type="SUPFAM" id="SSF109604">
    <property type="entry name" value="HD-domain/PDEase-like"/>
    <property type="match status" value="1"/>
</dbReference>
<evidence type="ECO:0000259" key="1">
    <source>
        <dbReference type="PROSITE" id="PS51833"/>
    </source>
</evidence>
<comment type="caution">
    <text evidence="2">The sequence shown here is derived from an EMBL/GenBank/DDBJ whole genome shotgun (WGS) entry which is preliminary data.</text>
</comment>
<dbReference type="PROSITE" id="PS51833">
    <property type="entry name" value="HDOD"/>
    <property type="match status" value="1"/>
</dbReference>
<dbReference type="Gene3D" id="1.10.3210.10">
    <property type="entry name" value="Hypothetical protein af1432"/>
    <property type="match status" value="1"/>
</dbReference>